<dbReference type="InterPro" id="IPR009000">
    <property type="entry name" value="Transl_B-barrel_sf"/>
</dbReference>
<dbReference type="FunFam" id="3.30.70.240:FF:000007">
    <property type="entry name" value="Translation factor GUF1, mitochondrial"/>
    <property type="match status" value="1"/>
</dbReference>
<evidence type="ECO:0000313" key="15">
    <source>
        <dbReference type="Proteomes" id="UP000000719"/>
    </source>
</evidence>
<dbReference type="InterPro" id="IPR035647">
    <property type="entry name" value="EFG_III/V"/>
</dbReference>
<dbReference type="Pfam" id="PF06421">
    <property type="entry name" value="LepA_C"/>
    <property type="match status" value="1"/>
</dbReference>
<dbReference type="GO" id="GO:0003924">
    <property type="term" value="F:GTPase activity"/>
    <property type="evidence" value="ECO:0007669"/>
    <property type="project" value="UniProtKB-UniRule"/>
</dbReference>
<dbReference type="NCBIfam" id="TIGR01393">
    <property type="entry name" value="lepA"/>
    <property type="match status" value="1"/>
</dbReference>
<name>B8CXL5_HALOH</name>
<dbReference type="eggNOG" id="COG0481">
    <property type="taxonomic scope" value="Bacteria"/>
</dbReference>
<evidence type="ECO:0000256" key="2">
    <source>
        <dbReference type="ARBA" id="ARBA00022475"/>
    </source>
</evidence>
<dbReference type="NCBIfam" id="TIGR00231">
    <property type="entry name" value="small_GTP"/>
    <property type="match status" value="1"/>
</dbReference>
<keyword evidence="2 12" id="KW-1003">Cell membrane</keyword>
<evidence type="ECO:0000256" key="3">
    <source>
        <dbReference type="ARBA" id="ARBA00022741"/>
    </source>
</evidence>
<dbReference type="Gene3D" id="2.40.30.10">
    <property type="entry name" value="Translation factors"/>
    <property type="match status" value="1"/>
</dbReference>
<proteinExistence type="inferred from homology"/>
<dbReference type="CDD" id="cd01890">
    <property type="entry name" value="LepA"/>
    <property type="match status" value="1"/>
</dbReference>
<dbReference type="GO" id="GO:0005525">
    <property type="term" value="F:GTP binding"/>
    <property type="evidence" value="ECO:0007669"/>
    <property type="project" value="UniProtKB-UniRule"/>
</dbReference>
<dbReference type="InterPro" id="IPR035654">
    <property type="entry name" value="LepA_IV"/>
</dbReference>
<dbReference type="FunFam" id="3.40.50.300:FF:000078">
    <property type="entry name" value="Elongation factor 4"/>
    <property type="match status" value="1"/>
</dbReference>
<dbReference type="FunFam" id="2.40.30.10:FF:000015">
    <property type="entry name" value="Translation factor GUF1, mitochondrial"/>
    <property type="match status" value="1"/>
</dbReference>
<dbReference type="GO" id="GO:0005886">
    <property type="term" value="C:plasma membrane"/>
    <property type="evidence" value="ECO:0007669"/>
    <property type="project" value="UniProtKB-SubCell"/>
</dbReference>
<dbReference type="Pfam" id="PF00009">
    <property type="entry name" value="GTP_EFTU"/>
    <property type="match status" value="1"/>
</dbReference>
<dbReference type="OrthoDB" id="9804431at2"/>
<dbReference type="InterPro" id="IPR038363">
    <property type="entry name" value="LepA_C_sf"/>
</dbReference>
<dbReference type="Gene3D" id="3.30.70.870">
    <property type="entry name" value="Elongation Factor G (Translational Gtpase), domain 3"/>
    <property type="match status" value="1"/>
</dbReference>
<evidence type="ECO:0000313" key="14">
    <source>
        <dbReference type="EMBL" id="ACL70034.1"/>
    </source>
</evidence>
<dbReference type="SMART" id="SM00838">
    <property type="entry name" value="EFG_C"/>
    <property type="match status" value="1"/>
</dbReference>
<dbReference type="CDD" id="cd03699">
    <property type="entry name" value="EF4_II"/>
    <property type="match status" value="1"/>
</dbReference>
<feature type="domain" description="Tr-type G" evidence="13">
    <location>
        <begin position="4"/>
        <end position="180"/>
    </location>
</feature>
<dbReference type="InterPro" id="IPR013842">
    <property type="entry name" value="LepA_CTD"/>
</dbReference>
<keyword evidence="3 12" id="KW-0547">Nucleotide-binding</keyword>
<keyword evidence="7 12" id="KW-0472">Membrane</keyword>
<keyword evidence="15" id="KW-1185">Reference proteome</keyword>
<evidence type="ECO:0000259" key="13">
    <source>
        <dbReference type="PROSITE" id="PS51722"/>
    </source>
</evidence>
<evidence type="ECO:0000256" key="7">
    <source>
        <dbReference type="ARBA" id="ARBA00023136"/>
    </source>
</evidence>
<dbReference type="KEGG" id="hor:Hore_12840"/>
<dbReference type="InterPro" id="IPR027417">
    <property type="entry name" value="P-loop_NTPase"/>
</dbReference>
<dbReference type="Gene3D" id="3.30.70.2570">
    <property type="entry name" value="Elongation factor 4, C-terminal domain"/>
    <property type="match status" value="1"/>
</dbReference>
<reference evidence="14 15" key="1">
    <citation type="journal article" date="2009" name="PLoS ONE">
        <title>Genome analysis of the anaerobic thermohalophilic bacterium Halothermothrix orenii.</title>
        <authorList>
            <person name="Mavromatis K."/>
            <person name="Ivanova N."/>
            <person name="Anderson I."/>
            <person name="Lykidis A."/>
            <person name="Hooper S.D."/>
            <person name="Sun H."/>
            <person name="Kunin V."/>
            <person name="Lapidus A."/>
            <person name="Hugenholtz P."/>
            <person name="Patel B."/>
            <person name="Kyrpides N.C."/>
        </authorList>
    </citation>
    <scope>NUCLEOTIDE SEQUENCE [LARGE SCALE GENOMIC DNA]</scope>
    <source>
        <strain evidence="15">H 168 / OCM 544 / DSM 9562</strain>
    </source>
</reference>
<evidence type="ECO:0000256" key="9">
    <source>
        <dbReference type="ARBA" id="ARBA00057626"/>
    </source>
</evidence>
<dbReference type="InterPro" id="IPR004161">
    <property type="entry name" value="EFTu-like_2"/>
</dbReference>
<keyword evidence="4 12" id="KW-0378">Hydrolase</keyword>
<feature type="binding site" evidence="12">
    <location>
        <begin position="128"/>
        <end position="131"/>
    </location>
    <ligand>
        <name>GTP</name>
        <dbReference type="ChEBI" id="CHEBI:37565"/>
    </ligand>
</feature>
<comment type="function">
    <text evidence="9 12">Required for accurate and efficient protein synthesis under certain stress conditions. May act as a fidelity factor of the translation reaction, by catalyzing a one-codon backward translocation of tRNAs on improperly translocated ribosomes. Back-translocation proceeds from a post-translocation (POST) complex to a pre-translocation (PRE) complex, thus giving elongation factor G a second chance to translocate the tRNAs correctly. Binds to ribosomes in a GTP-dependent manner.</text>
</comment>
<dbReference type="SUPFAM" id="SSF54980">
    <property type="entry name" value="EF-G C-terminal domain-like"/>
    <property type="match status" value="2"/>
</dbReference>
<comment type="similarity">
    <text evidence="10">Belongs to the GTP-binding elongation factor family. LepA subfamily.</text>
</comment>
<evidence type="ECO:0000256" key="8">
    <source>
        <dbReference type="ARBA" id="ARBA00050293"/>
    </source>
</evidence>
<sequence>MDTSHIRNFCIIAHIDHGKSTLADRLLEYTGTISDREMQDQVLDKMDLERERGITIKAQAVRLNYKGYELNLIDTPGHVDFTYEVSRSLAACEGALLVVDASQGVEAQTLANIYLALEHDLEIIPVINKIDLPSADPERVKEQLIEIGLEVDNVILTSAKEGTGIQDVLDAIVELVPPPENTVNRPLRALVFDSFYDSYQGVVAYVRIVNGEISPGDKIMMMSNQKTYEVDELGIFVPDMKTVNKLRAGDVGYVIAGIKDVKNCRVGDTITLSNKPAESPLPGYKKVKPMVFSGLYPTDSNDYELLKDALEKLQLNDASLSFEPETSEALGFGFRCGFLGLLHMEIIQERLEREYGLNLVVTAPSVNYRINTVDGEKLEIENPAEFPEQQQIESIEEPFVRAEIYLPEEFVGQAMELCQDNRGEFKDMQYVDRDRVSLIYEIPLSELITDFFNQLKSKTRGYATLDYEFKGYKESNLVKLDILINGEVVDALSCIVHRDSAEARGRSLIRKLKKLIPRQMFEVPIQAAIGNKIIARVNIKALRKNVLQKCYGGDVTRKRKLLEKQKEGKKRMKKVGKVEIPQKAFMAVLERNDDD</sequence>
<evidence type="ECO:0000256" key="4">
    <source>
        <dbReference type="ARBA" id="ARBA00022801"/>
    </source>
</evidence>
<keyword evidence="5 12" id="KW-0648">Protein biosynthesis</keyword>
<feature type="binding site" evidence="12">
    <location>
        <begin position="16"/>
        <end position="21"/>
    </location>
    <ligand>
        <name>GTP</name>
        <dbReference type="ChEBI" id="CHEBI:37565"/>
    </ligand>
</feature>
<comment type="catalytic activity">
    <reaction evidence="8 12">
        <text>GTP + H2O = GDP + phosphate + H(+)</text>
        <dbReference type="Rhea" id="RHEA:19669"/>
        <dbReference type="ChEBI" id="CHEBI:15377"/>
        <dbReference type="ChEBI" id="CHEBI:15378"/>
        <dbReference type="ChEBI" id="CHEBI:37565"/>
        <dbReference type="ChEBI" id="CHEBI:43474"/>
        <dbReference type="ChEBI" id="CHEBI:58189"/>
        <dbReference type="EC" id="3.6.5.n1"/>
    </reaction>
</comment>
<dbReference type="RefSeq" id="WP_012636218.1">
    <property type="nucleotide sequence ID" value="NC_011899.1"/>
</dbReference>
<dbReference type="Gene3D" id="3.40.50.300">
    <property type="entry name" value="P-loop containing nucleotide triphosphate hydrolases"/>
    <property type="match status" value="1"/>
</dbReference>
<dbReference type="Gene3D" id="3.30.70.240">
    <property type="match status" value="1"/>
</dbReference>
<comment type="similarity">
    <text evidence="1 12">Belongs to the TRAFAC class translation factor GTPase superfamily. Classic translation factor GTPase family. LepA subfamily.</text>
</comment>
<comment type="subcellular location">
    <subcellularLocation>
        <location evidence="12">Cell inner membrane</location>
        <topology evidence="12">Peripheral membrane protein</topology>
        <orientation evidence="12">Cytoplasmic side</orientation>
    </subcellularLocation>
</comment>
<dbReference type="HOGENOM" id="CLU_009995_3_3_9"/>
<evidence type="ECO:0000256" key="1">
    <source>
        <dbReference type="ARBA" id="ARBA00005454"/>
    </source>
</evidence>
<evidence type="ECO:0000256" key="5">
    <source>
        <dbReference type="ARBA" id="ARBA00022917"/>
    </source>
</evidence>
<dbReference type="CDD" id="cd03709">
    <property type="entry name" value="lepA_C"/>
    <property type="match status" value="1"/>
</dbReference>
<evidence type="ECO:0000256" key="12">
    <source>
        <dbReference type="HAMAP-Rule" id="MF_00071"/>
    </source>
</evidence>
<protein>
    <recommendedName>
        <fullName evidence="11 12">Elongation factor 4</fullName>
        <shortName evidence="12">EF-4</shortName>
        <ecNumber evidence="11 12">3.6.5.n1</ecNumber>
    </recommendedName>
    <alternativeName>
        <fullName evidence="12">Ribosomal back-translocase LepA</fullName>
    </alternativeName>
</protein>
<dbReference type="CDD" id="cd16260">
    <property type="entry name" value="EF4_III"/>
    <property type="match status" value="1"/>
</dbReference>
<dbReference type="PRINTS" id="PR00315">
    <property type="entry name" value="ELONGATNFCT"/>
</dbReference>
<dbReference type="SUPFAM" id="SSF52540">
    <property type="entry name" value="P-loop containing nucleoside triphosphate hydrolases"/>
    <property type="match status" value="1"/>
</dbReference>
<dbReference type="STRING" id="373903.Hore_12840"/>
<dbReference type="InterPro" id="IPR031157">
    <property type="entry name" value="G_TR_CS"/>
</dbReference>
<dbReference type="InterPro" id="IPR005225">
    <property type="entry name" value="Small_GTP-bd"/>
</dbReference>
<dbReference type="AlphaFoldDB" id="B8CXL5"/>
<dbReference type="Pfam" id="PF00679">
    <property type="entry name" value="EFG_C"/>
    <property type="match status" value="1"/>
</dbReference>
<dbReference type="Pfam" id="PF03144">
    <property type="entry name" value="GTP_EFTU_D2"/>
    <property type="match status" value="1"/>
</dbReference>
<dbReference type="EC" id="3.6.5.n1" evidence="11 12"/>
<dbReference type="GO" id="GO:0045727">
    <property type="term" value="P:positive regulation of translation"/>
    <property type="evidence" value="ECO:0007669"/>
    <property type="project" value="UniProtKB-UniRule"/>
</dbReference>
<dbReference type="GO" id="GO:0003746">
    <property type="term" value="F:translation elongation factor activity"/>
    <property type="evidence" value="ECO:0007669"/>
    <property type="project" value="UniProtKB-UniRule"/>
</dbReference>
<dbReference type="PROSITE" id="PS00301">
    <property type="entry name" value="G_TR_1"/>
    <property type="match status" value="1"/>
</dbReference>
<dbReference type="Proteomes" id="UP000000719">
    <property type="component" value="Chromosome"/>
</dbReference>
<evidence type="ECO:0000256" key="6">
    <source>
        <dbReference type="ARBA" id="ARBA00023134"/>
    </source>
</evidence>
<dbReference type="EMBL" id="CP001098">
    <property type="protein sequence ID" value="ACL70034.1"/>
    <property type="molecule type" value="Genomic_DNA"/>
</dbReference>
<evidence type="ECO:0000256" key="11">
    <source>
        <dbReference type="ARBA" id="ARBA00066744"/>
    </source>
</evidence>
<dbReference type="PANTHER" id="PTHR43512">
    <property type="entry name" value="TRANSLATION FACTOR GUF1-RELATED"/>
    <property type="match status" value="1"/>
</dbReference>
<dbReference type="FunFam" id="3.30.70.2570:FF:000001">
    <property type="entry name" value="Translation factor GUF1, mitochondrial"/>
    <property type="match status" value="1"/>
</dbReference>
<dbReference type="FunFam" id="3.30.70.870:FF:000004">
    <property type="entry name" value="Translation factor GUF1, mitochondrial"/>
    <property type="match status" value="1"/>
</dbReference>
<gene>
    <name evidence="12" type="primary">lepA</name>
    <name evidence="14" type="ordered locus">Hore_12840</name>
</gene>
<dbReference type="GO" id="GO:0043022">
    <property type="term" value="F:ribosome binding"/>
    <property type="evidence" value="ECO:0007669"/>
    <property type="project" value="UniProtKB-UniRule"/>
</dbReference>
<evidence type="ECO:0000256" key="10">
    <source>
        <dbReference type="ARBA" id="ARBA00061052"/>
    </source>
</evidence>
<organism evidence="14 15">
    <name type="scientific">Halothermothrix orenii (strain H 168 / OCM 544 / DSM 9562)</name>
    <dbReference type="NCBI Taxonomy" id="373903"/>
    <lineage>
        <taxon>Bacteria</taxon>
        <taxon>Bacillati</taxon>
        <taxon>Bacillota</taxon>
        <taxon>Clostridia</taxon>
        <taxon>Halanaerobiales</taxon>
        <taxon>Halothermotrichaceae</taxon>
        <taxon>Halothermothrix</taxon>
    </lineage>
</organism>
<keyword evidence="12" id="KW-0997">Cell inner membrane</keyword>
<dbReference type="SUPFAM" id="SSF50447">
    <property type="entry name" value="Translation proteins"/>
    <property type="match status" value="1"/>
</dbReference>
<dbReference type="PANTHER" id="PTHR43512:SF4">
    <property type="entry name" value="TRANSLATION FACTOR GUF1 HOMOLOG, CHLOROPLASTIC"/>
    <property type="match status" value="1"/>
</dbReference>
<dbReference type="HAMAP" id="MF_00071">
    <property type="entry name" value="LepA"/>
    <property type="match status" value="1"/>
</dbReference>
<dbReference type="InterPro" id="IPR000640">
    <property type="entry name" value="EFG_V-like"/>
</dbReference>
<accession>B8CXL5</accession>
<dbReference type="InterPro" id="IPR000795">
    <property type="entry name" value="T_Tr_GTP-bd_dom"/>
</dbReference>
<dbReference type="InterPro" id="IPR006297">
    <property type="entry name" value="EF-4"/>
</dbReference>
<dbReference type="Pfam" id="PF14492">
    <property type="entry name" value="EFG_III"/>
    <property type="match status" value="1"/>
</dbReference>
<keyword evidence="6 12" id="KW-0342">GTP-binding</keyword>
<dbReference type="InterPro" id="IPR041095">
    <property type="entry name" value="EFG_II"/>
</dbReference>
<dbReference type="PROSITE" id="PS51722">
    <property type="entry name" value="G_TR_2"/>
    <property type="match status" value="1"/>
</dbReference>